<comment type="catalytic activity">
    <reaction evidence="1">
        <text>[E2 ubiquitin-conjugating enzyme]-S-ubiquitinyl-L-cysteine + [acceptor protein]-L-lysine = [E2 ubiquitin-conjugating enzyme]-L-cysteine + [acceptor protein]-N(6)-ubiquitinyl-L-lysine.</text>
        <dbReference type="EC" id="2.3.2.31"/>
    </reaction>
</comment>
<dbReference type="EC" id="2.3.2.31" evidence="3"/>
<dbReference type="CDD" id="cd23820">
    <property type="entry name" value="RWD_RNF14"/>
    <property type="match status" value="1"/>
</dbReference>
<dbReference type="Proteomes" id="UP000242188">
    <property type="component" value="Unassembled WGS sequence"/>
</dbReference>
<keyword evidence="9" id="KW-0862">Zinc</keyword>
<dbReference type="PROSITE" id="PS00518">
    <property type="entry name" value="ZF_RING_1"/>
    <property type="match status" value="1"/>
</dbReference>
<evidence type="ECO:0000259" key="12">
    <source>
        <dbReference type="PROSITE" id="PS50089"/>
    </source>
</evidence>
<evidence type="ECO:0000313" key="16">
    <source>
        <dbReference type="Proteomes" id="UP000242188"/>
    </source>
</evidence>
<keyword evidence="7 11" id="KW-0863">Zinc-finger</keyword>
<keyword evidence="16" id="KW-1185">Reference proteome</keyword>
<comment type="pathway">
    <text evidence="2">Protein modification; protein ubiquitination.</text>
</comment>
<dbReference type="Pfam" id="PF05773">
    <property type="entry name" value="RWD"/>
    <property type="match status" value="1"/>
</dbReference>
<dbReference type="PROSITE" id="PS50089">
    <property type="entry name" value="ZF_RING_2"/>
    <property type="match status" value="1"/>
</dbReference>
<dbReference type="CDD" id="cd20341">
    <property type="entry name" value="BRcat_RBR_RNF14"/>
    <property type="match status" value="1"/>
</dbReference>
<sequence>MTDTELQADELLALTSIYDEPVIAISQDAEDVGGQFLSSVHLPDTTIKILSRREKSGNKDGKSIEEVHEVKFLPPVILNFQLPADYPSCSPPQFTLSCKWLNRKQLTALCHKLDEIWEENKGNEILFMWTSFLAEETMEFLGVESTIDLTNAFDSRKGSDTEPRAIQDIGSRDRLIPVVLDYDKQEKQCQFEKTMFQCKVCFSDRPGSSCIKFLDCDHVYCKDCMKDYFTVQIGEGNVTALSCPDEKCESQAHPSQVKALVNEELFDKYEKLLLRTGLDMMVDVMYCPRPACQYPVMLDRESNMGSCPSCSYSFCTLCKLVFHGKSPCRVKADGFKKLREEYQNADEENKRFLEKKYGKKTIEQALEEAFTNDWMESFAKQCPGCGAHIQKMDGCNKMTCMKCRSYFCWLCMSELSRNNPYKHFNQPGSKCHNRLFEGMDEDDDDFDIDDDMFF</sequence>
<dbReference type="InterPro" id="IPR031128">
    <property type="entry name" value="RNF14_RING-HC_Zfn"/>
</dbReference>
<dbReference type="FunFam" id="3.30.40.10:FF:000186">
    <property type="entry name" value="RBR-type E3 ubiquitin transferase"/>
    <property type="match status" value="1"/>
</dbReference>
<dbReference type="SMART" id="SM00591">
    <property type="entry name" value="RWD"/>
    <property type="match status" value="1"/>
</dbReference>
<dbReference type="Gene3D" id="3.30.40.10">
    <property type="entry name" value="Zinc/RING finger domain, C3HC4 (zinc finger)"/>
    <property type="match status" value="1"/>
</dbReference>
<comment type="similarity">
    <text evidence="10">Belongs to the RBR family. RNF14 subfamily.</text>
</comment>
<dbReference type="EMBL" id="NEDP02004404">
    <property type="protein sequence ID" value="OWF45776.1"/>
    <property type="molecule type" value="Genomic_DNA"/>
</dbReference>
<dbReference type="SMART" id="SM00647">
    <property type="entry name" value="IBR"/>
    <property type="match status" value="2"/>
</dbReference>
<dbReference type="CDD" id="cd20354">
    <property type="entry name" value="Rcat_RBR_RNF14"/>
    <property type="match status" value="1"/>
</dbReference>
<keyword evidence="4" id="KW-0808">Transferase</keyword>
<evidence type="ECO:0000256" key="8">
    <source>
        <dbReference type="ARBA" id="ARBA00022786"/>
    </source>
</evidence>
<organism evidence="15 16">
    <name type="scientific">Mizuhopecten yessoensis</name>
    <name type="common">Japanese scallop</name>
    <name type="synonym">Patinopecten yessoensis</name>
    <dbReference type="NCBI Taxonomy" id="6573"/>
    <lineage>
        <taxon>Eukaryota</taxon>
        <taxon>Metazoa</taxon>
        <taxon>Spiralia</taxon>
        <taxon>Lophotrochozoa</taxon>
        <taxon>Mollusca</taxon>
        <taxon>Bivalvia</taxon>
        <taxon>Autobranchia</taxon>
        <taxon>Pteriomorphia</taxon>
        <taxon>Pectinida</taxon>
        <taxon>Pectinoidea</taxon>
        <taxon>Pectinidae</taxon>
        <taxon>Mizuhopecten</taxon>
    </lineage>
</organism>
<dbReference type="Pfam" id="PF26200">
    <property type="entry name" value="Rcat_RNF216"/>
    <property type="match status" value="1"/>
</dbReference>
<comment type="caution">
    <text evidence="15">The sequence shown here is derived from an EMBL/GenBank/DDBJ whole genome shotgun (WGS) entry which is preliminary data.</text>
</comment>
<evidence type="ECO:0000256" key="7">
    <source>
        <dbReference type="ARBA" id="ARBA00022771"/>
    </source>
</evidence>
<dbReference type="InterPro" id="IPR001841">
    <property type="entry name" value="Znf_RING"/>
</dbReference>
<dbReference type="InterPro" id="IPR013083">
    <property type="entry name" value="Znf_RING/FYVE/PHD"/>
</dbReference>
<dbReference type="GO" id="GO:0016567">
    <property type="term" value="P:protein ubiquitination"/>
    <property type="evidence" value="ECO:0007669"/>
    <property type="project" value="InterPro"/>
</dbReference>
<dbReference type="SUPFAM" id="SSF54495">
    <property type="entry name" value="UBC-like"/>
    <property type="match status" value="1"/>
</dbReference>
<dbReference type="InterPro" id="IPR016135">
    <property type="entry name" value="UBQ-conjugating_enzyme/RWD"/>
</dbReference>
<feature type="domain" description="RING-type" evidence="14">
    <location>
        <begin position="194"/>
        <end position="435"/>
    </location>
</feature>
<dbReference type="InterPro" id="IPR006575">
    <property type="entry name" value="RWD_dom"/>
</dbReference>
<proteinExistence type="inferred from homology"/>
<dbReference type="STRING" id="6573.A0A210QAL9"/>
<reference evidence="15 16" key="1">
    <citation type="journal article" date="2017" name="Nat. Ecol. Evol.">
        <title>Scallop genome provides insights into evolution of bilaterian karyotype and development.</title>
        <authorList>
            <person name="Wang S."/>
            <person name="Zhang J."/>
            <person name="Jiao W."/>
            <person name="Li J."/>
            <person name="Xun X."/>
            <person name="Sun Y."/>
            <person name="Guo X."/>
            <person name="Huan P."/>
            <person name="Dong B."/>
            <person name="Zhang L."/>
            <person name="Hu X."/>
            <person name="Sun X."/>
            <person name="Wang J."/>
            <person name="Zhao C."/>
            <person name="Wang Y."/>
            <person name="Wang D."/>
            <person name="Huang X."/>
            <person name="Wang R."/>
            <person name="Lv J."/>
            <person name="Li Y."/>
            <person name="Zhang Z."/>
            <person name="Liu B."/>
            <person name="Lu W."/>
            <person name="Hui Y."/>
            <person name="Liang J."/>
            <person name="Zhou Z."/>
            <person name="Hou R."/>
            <person name="Li X."/>
            <person name="Liu Y."/>
            <person name="Li H."/>
            <person name="Ning X."/>
            <person name="Lin Y."/>
            <person name="Zhao L."/>
            <person name="Xing Q."/>
            <person name="Dou J."/>
            <person name="Li Y."/>
            <person name="Mao J."/>
            <person name="Guo H."/>
            <person name="Dou H."/>
            <person name="Li T."/>
            <person name="Mu C."/>
            <person name="Jiang W."/>
            <person name="Fu Q."/>
            <person name="Fu X."/>
            <person name="Miao Y."/>
            <person name="Liu J."/>
            <person name="Yu Q."/>
            <person name="Li R."/>
            <person name="Liao H."/>
            <person name="Li X."/>
            <person name="Kong Y."/>
            <person name="Jiang Z."/>
            <person name="Chourrout D."/>
            <person name="Li R."/>
            <person name="Bao Z."/>
        </authorList>
    </citation>
    <scope>NUCLEOTIDE SEQUENCE [LARGE SCALE GENOMIC DNA]</scope>
    <source>
        <strain evidence="15 16">PY_sf001</strain>
    </source>
</reference>
<evidence type="ECO:0000256" key="3">
    <source>
        <dbReference type="ARBA" id="ARBA00012251"/>
    </source>
</evidence>
<accession>A0A210QAL9</accession>
<dbReference type="SUPFAM" id="SSF57850">
    <property type="entry name" value="RING/U-box"/>
    <property type="match status" value="3"/>
</dbReference>
<evidence type="ECO:0000256" key="2">
    <source>
        <dbReference type="ARBA" id="ARBA00004906"/>
    </source>
</evidence>
<dbReference type="PROSITE" id="PS50908">
    <property type="entry name" value="RWD"/>
    <property type="match status" value="1"/>
</dbReference>
<evidence type="ECO:0000256" key="4">
    <source>
        <dbReference type="ARBA" id="ARBA00022679"/>
    </source>
</evidence>
<evidence type="ECO:0000259" key="14">
    <source>
        <dbReference type="PROSITE" id="PS51873"/>
    </source>
</evidence>
<dbReference type="Gene3D" id="1.20.120.1750">
    <property type="match status" value="1"/>
</dbReference>
<dbReference type="PANTHER" id="PTHR11685">
    <property type="entry name" value="RBR FAMILY RING FINGER AND IBR DOMAIN-CONTAINING"/>
    <property type="match status" value="1"/>
</dbReference>
<evidence type="ECO:0000256" key="9">
    <source>
        <dbReference type="ARBA" id="ARBA00022833"/>
    </source>
</evidence>
<dbReference type="GO" id="GO:0008270">
    <property type="term" value="F:zinc ion binding"/>
    <property type="evidence" value="ECO:0007669"/>
    <property type="project" value="UniProtKB-KW"/>
</dbReference>
<evidence type="ECO:0000256" key="5">
    <source>
        <dbReference type="ARBA" id="ARBA00022723"/>
    </source>
</evidence>
<evidence type="ECO:0000313" key="15">
    <source>
        <dbReference type="EMBL" id="OWF45776.1"/>
    </source>
</evidence>
<keyword evidence="5" id="KW-0479">Metal-binding</keyword>
<dbReference type="Gene3D" id="2.20.25.20">
    <property type="match status" value="1"/>
</dbReference>
<feature type="domain" description="RWD" evidence="13">
    <location>
        <begin position="9"/>
        <end position="140"/>
    </location>
</feature>
<evidence type="ECO:0000256" key="11">
    <source>
        <dbReference type="PROSITE-ProRule" id="PRU00175"/>
    </source>
</evidence>
<protein>
    <recommendedName>
        <fullName evidence="3">RBR-type E3 ubiquitin transferase</fullName>
        <ecNumber evidence="3">2.3.2.31</ecNumber>
    </recommendedName>
</protein>
<dbReference type="InterPro" id="IPR031127">
    <property type="entry name" value="E3_UB_ligase_RBR"/>
</dbReference>
<dbReference type="InterPro" id="IPR044066">
    <property type="entry name" value="TRIAD_supradom"/>
</dbReference>
<evidence type="ECO:0000256" key="1">
    <source>
        <dbReference type="ARBA" id="ARBA00001798"/>
    </source>
</evidence>
<name>A0A210QAL9_MIZYE</name>
<gene>
    <name evidence="15" type="ORF">KP79_PYT13057</name>
</gene>
<dbReference type="InterPro" id="IPR047548">
    <property type="entry name" value="Rcat_RBR_RNF14"/>
</dbReference>
<evidence type="ECO:0000259" key="13">
    <source>
        <dbReference type="PROSITE" id="PS50908"/>
    </source>
</evidence>
<dbReference type="Gene3D" id="3.10.110.10">
    <property type="entry name" value="Ubiquitin Conjugating Enzyme"/>
    <property type="match status" value="1"/>
</dbReference>
<evidence type="ECO:0000256" key="10">
    <source>
        <dbReference type="ARBA" id="ARBA00044508"/>
    </source>
</evidence>
<keyword evidence="6" id="KW-0677">Repeat</keyword>
<evidence type="ECO:0000256" key="6">
    <source>
        <dbReference type="ARBA" id="ARBA00022737"/>
    </source>
</evidence>
<dbReference type="InterPro" id="IPR002867">
    <property type="entry name" value="IBR_dom"/>
</dbReference>
<dbReference type="CDD" id="cd16628">
    <property type="entry name" value="RING-HC_RBR_RNF14"/>
    <property type="match status" value="1"/>
</dbReference>
<feature type="domain" description="RING-type" evidence="12">
    <location>
        <begin position="198"/>
        <end position="247"/>
    </location>
</feature>
<dbReference type="Pfam" id="PF01485">
    <property type="entry name" value="IBR"/>
    <property type="match status" value="1"/>
</dbReference>
<dbReference type="AlphaFoldDB" id="A0A210QAL9"/>
<keyword evidence="8" id="KW-0833">Ubl conjugation pathway</keyword>
<dbReference type="GO" id="GO:0061630">
    <property type="term" value="F:ubiquitin protein ligase activity"/>
    <property type="evidence" value="ECO:0007669"/>
    <property type="project" value="UniProtKB-EC"/>
</dbReference>
<dbReference type="OrthoDB" id="1431934at2759"/>
<dbReference type="InterPro" id="IPR017907">
    <property type="entry name" value="Znf_RING_CS"/>
</dbReference>
<dbReference type="PROSITE" id="PS51873">
    <property type="entry name" value="TRIAD"/>
    <property type="match status" value="1"/>
</dbReference>